<evidence type="ECO:0000256" key="2">
    <source>
        <dbReference type="ARBA" id="ARBA00022692"/>
    </source>
</evidence>
<dbReference type="AlphaFoldDB" id="A0A933I9C5"/>
<evidence type="ECO:0000256" key="1">
    <source>
        <dbReference type="ARBA" id="ARBA00004141"/>
    </source>
</evidence>
<evidence type="ECO:0000256" key="4">
    <source>
        <dbReference type="ARBA" id="ARBA00023136"/>
    </source>
</evidence>
<keyword evidence="2 5" id="KW-0812">Transmembrane</keyword>
<name>A0A933I9C5_UNCT6</name>
<sequence length="249" mass="26381">MMILTLIIAFSLLGSICSVGLAALFMLLKGKRLAFSVAGLIPYAIGTLLGAAFFGMIPHALHSLPSATVLPTVLAGIILFYVLEKFALWRHCHEQPCAHHTRAGAMILIGDSLHNFVDGVAIAVAFSGSIPLGIATSVAVIAHEVPQEVGDFAILLESGYSRSRALWFNLLSSLTAMLGAVMTYFLLPFVQSLVPYLLSVSAASFIYIALADLVPGRRATGGLRSLTWELPLIALGIGTIVVLRLSGAH</sequence>
<dbReference type="EMBL" id="JACQXR010000005">
    <property type="protein sequence ID" value="MBI4725712.1"/>
    <property type="molecule type" value="Genomic_DNA"/>
</dbReference>
<comment type="caution">
    <text evidence="6">The sequence shown here is derived from an EMBL/GenBank/DDBJ whole genome shotgun (WGS) entry which is preliminary data.</text>
</comment>
<dbReference type="GO" id="GO:0016020">
    <property type="term" value="C:membrane"/>
    <property type="evidence" value="ECO:0007669"/>
    <property type="project" value="UniProtKB-SubCell"/>
</dbReference>
<dbReference type="GO" id="GO:0046873">
    <property type="term" value="F:metal ion transmembrane transporter activity"/>
    <property type="evidence" value="ECO:0007669"/>
    <property type="project" value="InterPro"/>
</dbReference>
<dbReference type="Proteomes" id="UP000736328">
    <property type="component" value="Unassembled WGS sequence"/>
</dbReference>
<feature type="transmembrane region" description="Helical" evidence="5">
    <location>
        <begin position="63"/>
        <end position="83"/>
    </location>
</feature>
<comment type="subcellular location">
    <subcellularLocation>
        <location evidence="1">Membrane</location>
        <topology evidence="1">Multi-pass membrane protein</topology>
    </subcellularLocation>
</comment>
<gene>
    <name evidence="6" type="ORF">HY768_00550</name>
</gene>
<feature type="transmembrane region" description="Helical" evidence="5">
    <location>
        <begin position="35"/>
        <end position="57"/>
    </location>
</feature>
<reference evidence="6" key="1">
    <citation type="submission" date="2020-07" db="EMBL/GenBank/DDBJ databases">
        <title>Huge and variable diversity of episymbiotic CPR bacteria and DPANN archaea in groundwater ecosystems.</title>
        <authorList>
            <person name="He C.Y."/>
            <person name="Keren R."/>
            <person name="Whittaker M."/>
            <person name="Farag I.F."/>
            <person name="Doudna J."/>
            <person name="Cate J.H.D."/>
            <person name="Banfield J.F."/>
        </authorList>
    </citation>
    <scope>NUCLEOTIDE SEQUENCE</scope>
    <source>
        <strain evidence="6">NC_groundwater_1520_Pr4_B-0.1um_53_5</strain>
    </source>
</reference>
<evidence type="ECO:0000256" key="5">
    <source>
        <dbReference type="SAM" id="Phobius"/>
    </source>
</evidence>
<feature type="transmembrane region" description="Helical" evidence="5">
    <location>
        <begin position="226"/>
        <end position="246"/>
    </location>
</feature>
<proteinExistence type="predicted"/>
<dbReference type="PANTHER" id="PTHR16950:SF16">
    <property type="entry name" value="ZINC TRANSPORTER ZIP13"/>
    <property type="match status" value="1"/>
</dbReference>
<evidence type="ECO:0000256" key="3">
    <source>
        <dbReference type="ARBA" id="ARBA00022989"/>
    </source>
</evidence>
<organism evidence="6 7">
    <name type="scientific">candidate division TA06 bacterium</name>
    <dbReference type="NCBI Taxonomy" id="2250710"/>
    <lineage>
        <taxon>Bacteria</taxon>
        <taxon>Bacteria division TA06</taxon>
    </lineage>
</organism>
<evidence type="ECO:0000313" key="6">
    <source>
        <dbReference type="EMBL" id="MBI4725712.1"/>
    </source>
</evidence>
<accession>A0A933I9C5</accession>
<feature type="transmembrane region" description="Helical" evidence="5">
    <location>
        <begin position="6"/>
        <end position="28"/>
    </location>
</feature>
<evidence type="ECO:0000313" key="7">
    <source>
        <dbReference type="Proteomes" id="UP000736328"/>
    </source>
</evidence>
<dbReference type="Pfam" id="PF02535">
    <property type="entry name" value="Zip"/>
    <property type="match status" value="1"/>
</dbReference>
<feature type="transmembrane region" description="Helical" evidence="5">
    <location>
        <begin position="193"/>
        <end position="214"/>
    </location>
</feature>
<keyword evidence="4 5" id="KW-0472">Membrane</keyword>
<dbReference type="InterPro" id="IPR003689">
    <property type="entry name" value="ZIP"/>
</dbReference>
<feature type="transmembrane region" description="Helical" evidence="5">
    <location>
        <begin position="166"/>
        <end position="187"/>
    </location>
</feature>
<dbReference type="PANTHER" id="PTHR16950">
    <property type="entry name" value="ZINC TRANSPORTER SLC39A7 HISTIDINE-RICH MEMBRANE PROTEIN KE4"/>
    <property type="match status" value="1"/>
</dbReference>
<protein>
    <submittedName>
        <fullName evidence="6">ZIP family metal transporter</fullName>
    </submittedName>
</protein>
<keyword evidence="3 5" id="KW-1133">Transmembrane helix</keyword>